<proteinExistence type="predicted"/>
<protein>
    <submittedName>
        <fullName evidence="1">Uncharacterized protein</fullName>
    </submittedName>
</protein>
<dbReference type="Proteomes" id="UP000311382">
    <property type="component" value="Unassembled WGS sequence"/>
</dbReference>
<keyword evidence="2" id="KW-1185">Reference proteome</keyword>
<dbReference type="EMBL" id="SOZI01000092">
    <property type="protein sequence ID" value="TNY19552.1"/>
    <property type="molecule type" value="Genomic_DNA"/>
</dbReference>
<comment type="caution">
    <text evidence="1">The sequence shown here is derived from an EMBL/GenBank/DDBJ whole genome shotgun (WGS) entry which is preliminary data.</text>
</comment>
<accession>A0A5C5FTL4</accession>
<dbReference type="AlphaFoldDB" id="A0A5C5FTL4"/>
<name>A0A5C5FTL4_9BASI</name>
<sequence length="200" mass="22643">MARGQAGAVLWQTMEEYYATLSAPFMSDPNLEHERLENLLVAYDFLDRAKSDDWRQGLDLDPVHLYRSTPWESVSEPANCIFDEYFVAIAEHGPGPEEAALNNRTGRGPFNLLNKAFRQELAPATFGNDPSIPKEEGVELVRRGQLRVLEELDRADLAPPVRDHIKARYQRRLDRLAAGQTELSEGVDGLHTQLRAWGLM</sequence>
<organism evidence="1 2">
    <name type="scientific">Rhodotorula diobovata</name>
    <dbReference type="NCBI Taxonomy" id="5288"/>
    <lineage>
        <taxon>Eukaryota</taxon>
        <taxon>Fungi</taxon>
        <taxon>Dikarya</taxon>
        <taxon>Basidiomycota</taxon>
        <taxon>Pucciniomycotina</taxon>
        <taxon>Microbotryomycetes</taxon>
        <taxon>Sporidiobolales</taxon>
        <taxon>Sporidiobolaceae</taxon>
        <taxon>Rhodotorula</taxon>
    </lineage>
</organism>
<evidence type="ECO:0000313" key="1">
    <source>
        <dbReference type="EMBL" id="TNY19552.1"/>
    </source>
</evidence>
<evidence type="ECO:0000313" key="2">
    <source>
        <dbReference type="Proteomes" id="UP000311382"/>
    </source>
</evidence>
<reference evidence="1 2" key="1">
    <citation type="submission" date="2019-03" db="EMBL/GenBank/DDBJ databases">
        <title>Rhodosporidium diobovatum UCD-FST 08-225 genome sequencing, assembly, and annotation.</title>
        <authorList>
            <person name="Fakankun I.U."/>
            <person name="Fristensky B."/>
            <person name="Levin D.B."/>
        </authorList>
    </citation>
    <scope>NUCLEOTIDE SEQUENCE [LARGE SCALE GENOMIC DNA]</scope>
    <source>
        <strain evidence="1 2">UCD-FST 08-225</strain>
    </source>
</reference>
<gene>
    <name evidence="1" type="ORF">DMC30DRAFT_300978</name>
</gene>